<dbReference type="RefSeq" id="WP_111961367.1">
    <property type="nucleotide sequence ID" value="NZ_JHUK01000004.1"/>
</dbReference>
<name>A0A328IKX0_9MOLU</name>
<accession>A0A328IKX0</accession>
<evidence type="ECO:0000313" key="2">
    <source>
        <dbReference type="EMBL" id="RAM57717.1"/>
    </source>
</evidence>
<dbReference type="EMBL" id="JHUK01000004">
    <property type="protein sequence ID" value="RAM57717.1"/>
    <property type="molecule type" value="Genomic_DNA"/>
</dbReference>
<sequence>MQPKKSKFKKIFKWIILLLLFLIVVIIIIINFFPSKTEFVQIPIPEPKVSVTKQWQDPQGQSMITKKYTFYGLNGLGYYQKELEKEQQKEIKDQNSYEIIFLKHRFQTQKEPTDILPFVKQPFNKWRTDANQNAFCSTTFRPGVVVDSPLIRYIGFMRCEEATGVMWFYYDGPQYLLDEDKDYYIGKASLAYNPDNQLTDWKEYHLHFNPVRKTLSVYTEKFNVE</sequence>
<proteinExistence type="predicted"/>
<keyword evidence="1" id="KW-1133">Transmembrane helix</keyword>
<keyword evidence="1" id="KW-0812">Transmembrane</keyword>
<evidence type="ECO:0000313" key="3">
    <source>
        <dbReference type="Proteomes" id="UP000249343"/>
    </source>
</evidence>
<keyword evidence="3" id="KW-1185">Reference proteome</keyword>
<organism evidence="2 3">
    <name type="scientific">Candidatus Phytoplasma oryzae</name>
    <dbReference type="NCBI Taxonomy" id="203274"/>
    <lineage>
        <taxon>Bacteria</taxon>
        <taxon>Bacillati</taxon>
        <taxon>Mycoplasmatota</taxon>
        <taxon>Mollicutes</taxon>
        <taxon>Acholeplasmatales</taxon>
        <taxon>Acholeplasmataceae</taxon>
        <taxon>Candidatus Phytoplasma</taxon>
        <taxon>16SrXI (Rice yellow dwarf group)</taxon>
    </lineage>
</organism>
<protein>
    <submittedName>
        <fullName evidence="2">Uncharacterized protein</fullName>
    </submittedName>
</protein>
<feature type="transmembrane region" description="Helical" evidence="1">
    <location>
        <begin position="12"/>
        <end position="33"/>
    </location>
</feature>
<dbReference type="AlphaFoldDB" id="A0A328IKX0"/>
<keyword evidence="1" id="KW-0472">Membrane</keyword>
<comment type="caution">
    <text evidence="2">The sequence shown here is derived from an EMBL/GenBank/DDBJ whole genome shotgun (WGS) entry which is preliminary data.</text>
</comment>
<reference evidence="2 3" key="1">
    <citation type="submission" date="2014-04" db="EMBL/GenBank/DDBJ databases">
        <title>Genome study of Napier grass stunt phytoplasma.</title>
        <authorList>
            <person name="Kawicha P."/>
            <person name="Dickinson M."/>
            <person name="Hodgetts J."/>
        </authorList>
    </citation>
    <scope>NUCLEOTIDE SEQUENCE [LARGE SCALE GENOMIC DNA]</scope>
    <source>
        <strain evidence="2 3">NGS-S10</strain>
    </source>
</reference>
<dbReference type="Proteomes" id="UP000249343">
    <property type="component" value="Unassembled WGS sequence"/>
</dbReference>
<evidence type="ECO:0000256" key="1">
    <source>
        <dbReference type="SAM" id="Phobius"/>
    </source>
</evidence>
<gene>
    <name evidence="2" type="ORF">DH96_02120</name>
</gene>